<reference evidence="1 2" key="1">
    <citation type="submission" date="2018-04" db="EMBL/GenBank/DDBJ databases">
        <title>Novel Campyloabacter and Helicobacter Species and Strains.</title>
        <authorList>
            <person name="Mannion A.J."/>
            <person name="Shen Z."/>
            <person name="Fox J.G."/>
        </authorList>
    </citation>
    <scope>NUCLEOTIDE SEQUENCE [LARGE SCALE GENOMIC DNA]</scope>
    <source>
        <strain evidence="1 2">MIT 97-5075</strain>
    </source>
</reference>
<comment type="caution">
    <text evidence="1">The sequence shown here is derived from an EMBL/GenBank/DDBJ whole genome shotgun (WGS) entry which is preliminary data.</text>
</comment>
<organism evidence="1 2">
    <name type="scientific">Helicobacter aurati</name>
    <dbReference type="NCBI Taxonomy" id="137778"/>
    <lineage>
        <taxon>Bacteria</taxon>
        <taxon>Pseudomonadati</taxon>
        <taxon>Campylobacterota</taxon>
        <taxon>Epsilonproteobacteria</taxon>
        <taxon>Campylobacterales</taxon>
        <taxon>Helicobacteraceae</taxon>
        <taxon>Helicobacter</taxon>
    </lineage>
</organism>
<dbReference type="OrthoDB" id="5328820at2"/>
<dbReference type="AlphaFoldDB" id="A0A3D8J8N8"/>
<dbReference type="RefSeq" id="WP_104763699.1">
    <property type="nucleotide sequence ID" value="NZ_FZPM01000030.1"/>
</dbReference>
<gene>
    <name evidence="1" type="ORF">CQA66_00185</name>
</gene>
<evidence type="ECO:0000313" key="2">
    <source>
        <dbReference type="Proteomes" id="UP000256424"/>
    </source>
</evidence>
<protein>
    <submittedName>
        <fullName evidence="1">Uncharacterized protein</fullName>
    </submittedName>
</protein>
<sequence>MHDDVVIKEYLKFHGVENVLDLEFEELKEKYEQVVRDGVSYYRDILYSDDVDAEILDIGKKDTVEALKKIENTEELYSKLHEFLYRYVPTDLIALMSELKMPVSYNRLRKIVAIVHAMVQDEILDTIKFDLHTFPQQERETLIAYYENQRDDIMMLQKLHAKYKSMGMLEYLRDTAETKLVIMQTFLPRDLESEYKPFYDNSKEKQTLISKILEISGIYTKQELFNMQIAQLQVTYQEIMEQVLQKEREQKLMKKYIEIFEDSAGITEYDFKLHCHEMQANLPSEIINEVINHFMTRNHFIANKINNVFSGKNINQAPQALDM</sequence>
<keyword evidence="2" id="KW-1185">Reference proteome</keyword>
<evidence type="ECO:0000313" key="1">
    <source>
        <dbReference type="EMBL" id="RDU73650.1"/>
    </source>
</evidence>
<dbReference type="Proteomes" id="UP000256424">
    <property type="component" value="Unassembled WGS sequence"/>
</dbReference>
<dbReference type="EMBL" id="NXLW01000001">
    <property type="protein sequence ID" value="RDU73650.1"/>
    <property type="molecule type" value="Genomic_DNA"/>
</dbReference>
<name>A0A3D8J8N8_9HELI</name>
<proteinExistence type="predicted"/>
<accession>A0A3D8J8N8</accession>